<dbReference type="STRING" id="216903.SAMN05444371_2790"/>
<sequence>MKKVLLSLMLLTIMSIRGQISKDFGKEIKALLEAEAPDLMMNEFKSEYASTFYRTNLKLEGFEINYIVSAIIGNVLSAKYINKGDENIMESISIRLNTMSYLIYDSKYDPERFKLDDNTLRKILVKSNTTGKTLLVITLSQSDEIYFRFVRI</sequence>
<dbReference type="Proteomes" id="UP000184498">
    <property type="component" value="Unassembled WGS sequence"/>
</dbReference>
<dbReference type="RefSeq" id="WP_139258326.1">
    <property type="nucleotide sequence ID" value="NZ_FRAM01000003.1"/>
</dbReference>
<evidence type="ECO:0000313" key="1">
    <source>
        <dbReference type="EMBL" id="SHK54713.1"/>
    </source>
</evidence>
<dbReference type="OrthoDB" id="9861550at2"/>
<keyword evidence="2" id="KW-1185">Reference proteome</keyword>
<reference evidence="2" key="1">
    <citation type="submission" date="2016-11" db="EMBL/GenBank/DDBJ databases">
        <authorList>
            <person name="Varghese N."/>
            <person name="Submissions S."/>
        </authorList>
    </citation>
    <scope>NUCLEOTIDE SEQUENCE [LARGE SCALE GENOMIC DNA]</scope>
    <source>
        <strain evidence="2">DSM 18016</strain>
    </source>
</reference>
<name>A0A1M6TCN2_9FLAO</name>
<proteinExistence type="predicted"/>
<dbReference type="AlphaFoldDB" id="A0A1M6TCN2"/>
<evidence type="ECO:0000313" key="2">
    <source>
        <dbReference type="Proteomes" id="UP000184498"/>
    </source>
</evidence>
<organism evidence="1 2">
    <name type="scientific">Epilithonimonas mollis</name>
    <dbReference type="NCBI Taxonomy" id="216903"/>
    <lineage>
        <taxon>Bacteria</taxon>
        <taxon>Pseudomonadati</taxon>
        <taxon>Bacteroidota</taxon>
        <taxon>Flavobacteriia</taxon>
        <taxon>Flavobacteriales</taxon>
        <taxon>Weeksellaceae</taxon>
        <taxon>Chryseobacterium group</taxon>
        <taxon>Epilithonimonas</taxon>
    </lineage>
</organism>
<gene>
    <name evidence="1" type="ORF">SAMN05444371_2790</name>
</gene>
<accession>A0A1M6TCN2</accession>
<protein>
    <submittedName>
        <fullName evidence="1">Uncharacterized protein</fullName>
    </submittedName>
</protein>
<dbReference type="EMBL" id="FRAM01000003">
    <property type="protein sequence ID" value="SHK54713.1"/>
    <property type="molecule type" value="Genomic_DNA"/>
</dbReference>